<comment type="caution">
    <text evidence="2">The sequence shown here is derived from an EMBL/GenBank/DDBJ whole genome shotgun (WGS) entry which is preliminary data.</text>
</comment>
<protein>
    <recommendedName>
        <fullName evidence="4">Integrase catalytic domain-containing protein</fullName>
    </recommendedName>
</protein>
<feature type="compositionally biased region" description="Basic and acidic residues" evidence="1">
    <location>
        <begin position="215"/>
        <end position="225"/>
    </location>
</feature>
<feature type="region of interest" description="Disordered" evidence="1">
    <location>
        <begin position="66"/>
        <end position="284"/>
    </location>
</feature>
<organism evidence="2 3">
    <name type="scientific">Crotalus adamanteus</name>
    <name type="common">Eastern diamondback rattlesnake</name>
    <dbReference type="NCBI Taxonomy" id="8729"/>
    <lineage>
        <taxon>Eukaryota</taxon>
        <taxon>Metazoa</taxon>
        <taxon>Chordata</taxon>
        <taxon>Craniata</taxon>
        <taxon>Vertebrata</taxon>
        <taxon>Euteleostomi</taxon>
        <taxon>Lepidosauria</taxon>
        <taxon>Squamata</taxon>
        <taxon>Bifurcata</taxon>
        <taxon>Unidentata</taxon>
        <taxon>Episquamata</taxon>
        <taxon>Toxicofera</taxon>
        <taxon>Serpentes</taxon>
        <taxon>Colubroidea</taxon>
        <taxon>Viperidae</taxon>
        <taxon>Crotalinae</taxon>
        <taxon>Crotalus</taxon>
    </lineage>
</organism>
<dbReference type="EMBL" id="JAOTOJ010000011">
    <property type="protein sequence ID" value="KAK9394532.1"/>
    <property type="molecule type" value="Genomic_DNA"/>
</dbReference>
<dbReference type="Proteomes" id="UP001474421">
    <property type="component" value="Unassembled WGS sequence"/>
</dbReference>
<feature type="compositionally biased region" description="Polar residues" evidence="1">
    <location>
        <begin position="109"/>
        <end position="128"/>
    </location>
</feature>
<sequence>MIRHATSAPFHPSTNGMAERMVRITKDALKRLTYGDWHHRVTGPLSYEVALDNGRVLRRHIDQLRPRRDLSDETPGSFPGGEGDPLEQREGHELLPISTDGATDGPFQASASAPKRNSWSLPTQQAFTPTPARESPRGHTHCPHTSHSTPVTEDTREHPNKSFPARELAHNPQSWPDLTPNPTGGQTYREVVEEPSPDRNTSSPNQGVTEFWEGTETHTSPDTERGLGMGQPPDRSWTDLGGSIETPSSGYHFKGPEGLQLGRSTRSQSDRSPGLTSPAVPGRCKAARDQTGCRQRRAHARVLAREKYRIDPGNVYIRSWEGVRRLQLVQNAAARAIVGTQRCAHVSPILRELHWLPVGLRTQFKVLVITFKALHGIGPGYLQDRILPHSSQRPVRSHRLGLLQVPSARQCRLAGPRGRAFSVVAPTWWNQLPPEVRTTPTLPAFKKAVKTLLFRQAWG</sequence>
<proteinExistence type="predicted"/>
<gene>
    <name evidence="2" type="ORF">NXF25_015060</name>
</gene>
<reference evidence="2 3" key="1">
    <citation type="journal article" date="2024" name="Proc. Natl. Acad. Sci. U.S.A.">
        <title>The genetic regulatory architecture and epigenomic basis for age-related changes in rattlesnake venom.</title>
        <authorList>
            <person name="Hogan M.P."/>
            <person name="Holding M.L."/>
            <person name="Nystrom G.S."/>
            <person name="Colston T.J."/>
            <person name="Bartlett D.A."/>
            <person name="Mason A.J."/>
            <person name="Ellsworth S.A."/>
            <person name="Rautsaw R.M."/>
            <person name="Lawrence K.C."/>
            <person name="Strickland J.L."/>
            <person name="He B."/>
            <person name="Fraser P."/>
            <person name="Margres M.J."/>
            <person name="Gilbert D.M."/>
            <person name="Gibbs H.L."/>
            <person name="Parkinson C.L."/>
            <person name="Rokyta D.R."/>
        </authorList>
    </citation>
    <scope>NUCLEOTIDE SEQUENCE [LARGE SCALE GENOMIC DNA]</scope>
    <source>
        <strain evidence="2">DRR0105</strain>
    </source>
</reference>
<evidence type="ECO:0000256" key="1">
    <source>
        <dbReference type="SAM" id="MobiDB-lite"/>
    </source>
</evidence>
<dbReference type="InterPro" id="IPR036397">
    <property type="entry name" value="RNaseH_sf"/>
</dbReference>
<keyword evidence="3" id="KW-1185">Reference proteome</keyword>
<feature type="compositionally biased region" description="Polar residues" evidence="1">
    <location>
        <begin position="171"/>
        <end position="186"/>
    </location>
</feature>
<dbReference type="InterPro" id="IPR012337">
    <property type="entry name" value="RNaseH-like_sf"/>
</dbReference>
<dbReference type="GO" id="GO:0003676">
    <property type="term" value="F:nucleic acid binding"/>
    <property type="evidence" value="ECO:0007669"/>
    <property type="project" value="InterPro"/>
</dbReference>
<evidence type="ECO:0000313" key="2">
    <source>
        <dbReference type="EMBL" id="KAK9394532.1"/>
    </source>
</evidence>
<feature type="compositionally biased region" description="Polar residues" evidence="1">
    <location>
        <begin position="198"/>
        <end position="208"/>
    </location>
</feature>
<evidence type="ECO:0008006" key="4">
    <source>
        <dbReference type="Google" id="ProtNLM"/>
    </source>
</evidence>
<dbReference type="Gene3D" id="3.30.420.10">
    <property type="entry name" value="Ribonuclease H-like superfamily/Ribonuclease H"/>
    <property type="match status" value="1"/>
</dbReference>
<dbReference type="AlphaFoldDB" id="A0AAW1AXK1"/>
<name>A0AAW1AXK1_CROAD</name>
<feature type="compositionally biased region" description="Polar residues" evidence="1">
    <location>
        <begin position="262"/>
        <end position="275"/>
    </location>
</feature>
<evidence type="ECO:0000313" key="3">
    <source>
        <dbReference type="Proteomes" id="UP001474421"/>
    </source>
</evidence>
<dbReference type="SUPFAM" id="SSF53098">
    <property type="entry name" value="Ribonuclease H-like"/>
    <property type="match status" value="1"/>
</dbReference>
<accession>A0AAW1AXK1</accession>